<name>A0A1M5KDP7_9GAMM</name>
<dbReference type="PROSITE" id="PS51193">
    <property type="entry name" value="HELICASE_ATP_BIND_2"/>
    <property type="match status" value="1"/>
</dbReference>
<dbReference type="AlphaFoldDB" id="A0A1M5KDP7"/>
<evidence type="ECO:0000256" key="6">
    <source>
        <dbReference type="ARBA" id="ARBA00044969"/>
    </source>
</evidence>
<evidence type="ECO:0000256" key="7">
    <source>
        <dbReference type="ARBA" id="ARBA00048954"/>
    </source>
</evidence>
<dbReference type="EMBL" id="FQWZ01000001">
    <property type="protein sequence ID" value="SHG50966.1"/>
    <property type="molecule type" value="Genomic_DNA"/>
</dbReference>
<comment type="similarity">
    <text evidence="5">Belongs to the helicase family. DinG subfamily.</text>
</comment>
<dbReference type="RefSeq" id="WP_072893450.1">
    <property type="nucleotide sequence ID" value="NZ_FQWZ01000001.1"/>
</dbReference>
<protein>
    <recommendedName>
        <fullName evidence="6">DNA 5'-3' helicase</fullName>
        <ecNumber evidence="6">5.6.2.3</ecNumber>
    </recommendedName>
</protein>
<dbReference type="PANTHER" id="PTHR11472">
    <property type="entry name" value="DNA REPAIR DEAD HELICASE RAD3/XP-D SUBFAMILY MEMBER"/>
    <property type="match status" value="1"/>
</dbReference>
<dbReference type="GO" id="GO:0003676">
    <property type="term" value="F:nucleic acid binding"/>
    <property type="evidence" value="ECO:0007669"/>
    <property type="project" value="InterPro"/>
</dbReference>
<dbReference type="OrthoDB" id="9805194at2"/>
<dbReference type="SUPFAM" id="SSF52540">
    <property type="entry name" value="P-loop containing nucleoside triphosphate hydrolases"/>
    <property type="match status" value="1"/>
</dbReference>
<dbReference type="Proteomes" id="UP000199758">
    <property type="component" value="Unassembled WGS sequence"/>
</dbReference>
<evidence type="ECO:0000256" key="3">
    <source>
        <dbReference type="ARBA" id="ARBA00022801"/>
    </source>
</evidence>
<organism evidence="9 10">
    <name type="scientific">Hydrocarboniphaga daqingensis</name>
    <dbReference type="NCBI Taxonomy" id="490188"/>
    <lineage>
        <taxon>Bacteria</taxon>
        <taxon>Pseudomonadati</taxon>
        <taxon>Pseudomonadota</taxon>
        <taxon>Gammaproteobacteria</taxon>
        <taxon>Nevskiales</taxon>
        <taxon>Nevskiaceae</taxon>
        <taxon>Hydrocarboniphaga</taxon>
    </lineage>
</organism>
<keyword evidence="10" id="KW-1185">Reference proteome</keyword>
<dbReference type="InterPro" id="IPR014001">
    <property type="entry name" value="Helicase_ATP-bd"/>
</dbReference>
<sequence length="632" mass="69033">MNEVDELLGDGGVLARGLPGFVPRAAQQTMAEAVAGTVESAGTLIVEAGTGTGKTYAYLVPALMAGKRIVVSTGTKNLQDQLYRRDLPRLLTALKVPARTALLKGRSNYVCLHRLDRALQTPGWRYDERLTRIRAWSRATDSGELSEIGDLNTDDPLYARVSSTADNCLGAKCPDFGECHVVKARRAALAADLVVVNHHLLFADFLLKEEGFGEILPGSDAVVVDEAHQLPELATQFFGVRVSTRQFRDIASDAQAEAEEWGDLPDLVAAAESMTAAVLPVEAVVASINGRLRFEDLLQRPMVGSILQTLDEQLFALRQALKAYEDRSPVLASVFERAAQLYDRWTQLTAPTADTGLVRWVETRGRGGSFHQTPIEVADSFARLRQTHAGAWVFTSATLSANGDFGHFQRQLGLADAQTLALDSPFDYAEQARLHLPAGLPEPNDPYYTAAFIDAIVPLIEASRGGAFVLCTSHRALKLVAQTLKQRLTQALYVQGDDDRARLLERFTSDGNGVLVGTSSFWEGVDVRGRALRLVLIDRLPFAAPGDPVFEARLNAIRQRGGNAFFDYQLPEAVMMLRQGAGRLIRDVGDRGLLVIGDPRLRTKPYGRKVLDALPPMPRVDRDAALAWAADL</sequence>
<reference evidence="9 10" key="1">
    <citation type="submission" date="2016-11" db="EMBL/GenBank/DDBJ databases">
        <authorList>
            <person name="Jaros S."/>
            <person name="Januszkiewicz K."/>
            <person name="Wedrychowicz H."/>
        </authorList>
    </citation>
    <scope>NUCLEOTIDE SEQUENCE [LARGE SCALE GENOMIC DNA]</scope>
    <source>
        <strain evidence="9 10">CGMCC 1.7049</strain>
    </source>
</reference>
<dbReference type="InterPro" id="IPR045028">
    <property type="entry name" value="DinG/Rad3-like"/>
</dbReference>
<dbReference type="GO" id="GO:0016818">
    <property type="term" value="F:hydrolase activity, acting on acid anhydrides, in phosphorus-containing anhydrides"/>
    <property type="evidence" value="ECO:0007669"/>
    <property type="project" value="InterPro"/>
</dbReference>
<dbReference type="Pfam" id="PF13307">
    <property type="entry name" value="Helicase_C_2"/>
    <property type="match status" value="1"/>
</dbReference>
<evidence type="ECO:0000259" key="8">
    <source>
        <dbReference type="PROSITE" id="PS51193"/>
    </source>
</evidence>
<evidence type="ECO:0000256" key="5">
    <source>
        <dbReference type="ARBA" id="ARBA00038058"/>
    </source>
</evidence>
<proteinExistence type="inferred from homology"/>
<accession>A0A1M5KDP7</accession>
<keyword evidence="9" id="KW-0347">Helicase</keyword>
<keyword evidence="3" id="KW-0378">Hydrolase</keyword>
<dbReference type="GO" id="GO:0005524">
    <property type="term" value="F:ATP binding"/>
    <property type="evidence" value="ECO:0007669"/>
    <property type="project" value="UniProtKB-KW"/>
</dbReference>
<dbReference type="Pfam" id="PF00270">
    <property type="entry name" value="DEAD"/>
    <property type="match status" value="1"/>
</dbReference>
<dbReference type="InterPro" id="IPR011545">
    <property type="entry name" value="DEAD/DEAH_box_helicase_dom"/>
</dbReference>
<dbReference type="PANTHER" id="PTHR11472:SF34">
    <property type="entry name" value="REGULATOR OF TELOMERE ELONGATION HELICASE 1"/>
    <property type="match status" value="1"/>
</dbReference>
<keyword evidence="4" id="KW-0067">ATP-binding</keyword>
<dbReference type="InterPro" id="IPR006555">
    <property type="entry name" value="ATP-dep_Helicase_C"/>
</dbReference>
<dbReference type="GO" id="GO:0043139">
    <property type="term" value="F:5'-3' DNA helicase activity"/>
    <property type="evidence" value="ECO:0007669"/>
    <property type="project" value="UniProtKB-EC"/>
</dbReference>
<dbReference type="EC" id="5.6.2.3" evidence="6"/>
<comment type="catalytic activity">
    <reaction evidence="7">
        <text>ATP + H2O = ADP + phosphate + H(+)</text>
        <dbReference type="Rhea" id="RHEA:13065"/>
        <dbReference type="ChEBI" id="CHEBI:15377"/>
        <dbReference type="ChEBI" id="CHEBI:15378"/>
        <dbReference type="ChEBI" id="CHEBI:30616"/>
        <dbReference type="ChEBI" id="CHEBI:43474"/>
        <dbReference type="ChEBI" id="CHEBI:456216"/>
        <dbReference type="EC" id="5.6.2.3"/>
    </reaction>
</comment>
<evidence type="ECO:0000313" key="9">
    <source>
        <dbReference type="EMBL" id="SHG50966.1"/>
    </source>
</evidence>
<keyword evidence="2" id="KW-0547">Nucleotide-binding</keyword>
<dbReference type="Gene3D" id="3.40.50.300">
    <property type="entry name" value="P-loop containing nucleotide triphosphate hydrolases"/>
    <property type="match status" value="2"/>
</dbReference>
<feature type="domain" description="Helicase ATP-binding" evidence="8">
    <location>
        <begin position="13"/>
        <end position="271"/>
    </location>
</feature>
<dbReference type="InterPro" id="IPR027417">
    <property type="entry name" value="P-loop_NTPase"/>
</dbReference>
<gene>
    <name evidence="9" type="ORF">SAMN04488068_0505</name>
</gene>
<evidence type="ECO:0000256" key="4">
    <source>
        <dbReference type="ARBA" id="ARBA00022840"/>
    </source>
</evidence>
<dbReference type="InterPro" id="IPR014013">
    <property type="entry name" value="Helic_SF1/SF2_ATP-bd_DinG/Rad3"/>
</dbReference>
<evidence type="ECO:0000256" key="2">
    <source>
        <dbReference type="ARBA" id="ARBA00022741"/>
    </source>
</evidence>
<dbReference type="SMART" id="SM00487">
    <property type="entry name" value="DEXDc"/>
    <property type="match status" value="1"/>
</dbReference>
<evidence type="ECO:0000256" key="1">
    <source>
        <dbReference type="ARBA" id="ARBA00001966"/>
    </source>
</evidence>
<dbReference type="SMART" id="SM00491">
    <property type="entry name" value="HELICc2"/>
    <property type="match status" value="1"/>
</dbReference>
<dbReference type="STRING" id="490188.SAMN04488068_0505"/>
<evidence type="ECO:0000313" key="10">
    <source>
        <dbReference type="Proteomes" id="UP000199758"/>
    </source>
</evidence>
<dbReference type="GO" id="GO:0006281">
    <property type="term" value="P:DNA repair"/>
    <property type="evidence" value="ECO:0007669"/>
    <property type="project" value="TreeGrafter"/>
</dbReference>
<comment type="cofactor">
    <cofactor evidence="1">
        <name>[4Fe-4S] cluster</name>
        <dbReference type="ChEBI" id="CHEBI:49883"/>
    </cofactor>
</comment>